<evidence type="ECO:0000259" key="8">
    <source>
        <dbReference type="Pfam" id="PF01321"/>
    </source>
</evidence>
<dbReference type="GO" id="GO:0070006">
    <property type="term" value="F:metalloaminopeptidase activity"/>
    <property type="evidence" value="ECO:0007669"/>
    <property type="project" value="InterPro"/>
</dbReference>
<dbReference type="Pfam" id="PF16188">
    <property type="entry name" value="Peptidase_M24_C"/>
    <property type="match status" value="1"/>
</dbReference>
<reference evidence="10" key="1">
    <citation type="journal article" date="2022" name="Proc. Natl. Acad. Sci. U.S.A.">
        <title>Life cycle and functional genomics of the unicellular red alga Galdieria for elucidating algal and plant evolution and industrial use.</title>
        <authorList>
            <person name="Hirooka S."/>
            <person name="Itabashi T."/>
            <person name="Ichinose T.M."/>
            <person name="Onuma R."/>
            <person name="Fujiwara T."/>
            <person name="Yamashita S."/>
            <person name="Jong L.W."/>
            <person name="Tomita R."/>
            <person name="Iwane A.H."/>
            <person name="Miyagishima S.Y."/>
        </authorList>
    </citation>
    <scope>NUCLEOTIDE SEQUENCE</scope>
    <source>
        <strain evidence="10">NBRC 102759</strain>
    </source>
</reference>
<dbReference type="Pfam" id="PF00557">
    <property type="entry name" value="Peptidase_M24"/>
    <property type="match status" value="1"/>
</dbReference>
<dbReference type="FunFam" id="3.90.230.10:FF:000007">
    <property type="entry name" value="Xaa-Pro aminopeptidase P"/>
    <property type="match status" value="1"/>
</dbReference>
<sequence length="619" mass="70354">MSSSISAEQKVTLLRKYMKDLQLDAFIIPSEDAHQSEYVANCDQRRQFISDFTGSAGFAVVTQQEALLWTDGRYFLQAEKELDSKVWKLMRMLEDKSLEDWLVDCFIAESPQTVRNIGMDGRFISVASFKRLEKTLQDKGSSNASLVLLTIGEENLVDKVWGKDKPPIPKSLVFLHSEEYAGESVKSKLARVRESMAKNHCNLLIVSALDEVAWLFNLRGSDVEYNPVFLSYAIITDTQSLLFVDASRLEKEAQQSLNEQNIQTIPYENIFQVLQEKAKGCKVWLDKNKGNMALYQVCQNAPCEKIVEKPCPISWFKALKNEREVQGAKDAHIRDAAALITYFAWLEHQVVVEKQKPTECEAADVLDSLRSKQNLFVSLSFPTISSVGSNAAIIHYRPNPKDCKRVDNQHIYLCDSGGQYRDGTTDVTRTLHFGIPSQREKECYTRVLKSHIQMDTAIFPKGTSGLALDCLTRAPLWKVGLDYRHGTGHGVGSFLNVHEGPQSISFRPSASEVALEPNMLVTDEPGYYEDGAFGIRIENVLLIKSVETPNQFGGKPYYGFEHITFVPMESRLIDLNLLTDEELTWINRYHEECWSKVSPYLKDEKAFKWLQERTRPLNK</sequence>
<dbReference type="InterPro" id="IPR001131">
    <property type="entry name" value="Peptidase_M24B_aminopep-P_CS"/>
</dbReference>
<dbReference type="SUPFAM" id="SSF55920">
    <property type="entry name" value="Creatinase/aminopeptidase"/>
    <property type="match status" value="1"/>
</dbReference>
<dbReference type="Gene3D" id="3.90.230.10">
    <property type="entry name" value="Creatinase/methionine aminopeptidase superfamily"/>
    <property type="match status" value="1"/>
</dbReference>
<evidence type="ECO:0000259" key="7">
    <source>
        <dbReference type="Pfam" id="PF00557"/>
    </source>
</evidence>
<name>A0A9C7PT48_9RHOD</name>
<dbReference type="SUPFAM" id="SSF53092">
    <property type="entry name" value="Creatinase/prolidase N-terminal domain"/>
    <property type="match status" value="1"/>
</dbReference>
<evidence type="ECO:0000256" key="1">
    <source>
        <dbReference type="ARBA" id="ARBA00001936"/>
    </source>
</evidence>
<evidence type="ECO:0000256" key="6">
    <source>
        <dbReference type="RuleBase" id="RU000590"/>
    </source>
</evidence>
<keyword evidence="4" id="KW-0378">Hydrolase</keyword>
<dbReference type="Proteomes" id="UP001061958">
    <property type="component" value="Unassembled WGS sequence"/>
</dbReference>
<dbReference type="InterPro" id="IPR050422">
    <property type="entry name" value="X-Pro_aminopeptidase_P"/>
</dbReference>
<reference evidence="10" key="2">
    <citation type="submission" date="2022-01" db="EMBL/GenBank/DDBJ databases">
        <authorList>
            <person name="Hirooka S."/>
            <person name="Miyagishima S.Y."/>
        </authorList>
    </citation>
    <scope>NUCLEOTIDE SEQUENCE</scope>
    <source>
        <strain evidence="10">NBRC 102759</strain>
    </source>
</reference>
<evidence type="ECO:0000256" key="2">
    <source>
        <dbReference type="ARBA" id="ARBA00008766"/>
    </source>
</evidence>
<dbReference type="Pfam" id="PF16189">
    <property type="entry name" value="Creatinase_N_2"/>
    <property type="match status" value="1"/>
</dbReference>
<comment type="caution">
    <text evidence="10">The sequence shown here is derived from an EMBL/GenBank/DDBJ whole genome shotgun (WGS) entry which is preliminary data.</text>
</comment>
<dbReference type="GO" id="GO:0046872">
    <property type="term" value="F:metal ion binding"/>
    <property type="evidence" value="ECO:0007669"/>
    <property type="project" value="UniProtKB-KW"/>
</dbReference>
<dbReference type="OrthoDB" id="9995434at2759"/>
<dbReference type="CDD" id="cd01085">
    <property type="entry name" value="APP"/>
    <property type="match status" value="1"/>
</dbReference>
<keyword evidence="11" id="KW-1185">Reference proteome</keyword>
<comment type="cofactor">
    <cofactor evidence="1">
        <name>Mn(2+)</name>
        <dbReference type="ChEBI" id="CHEBI:29035"/>
    </cofactor>
</comment>
<gene>
    <name evidence="10" type="ORF">GpartN1_g1856.t1</name>
</gene>
<evidence type="ECO:0000313" key="10">
    <source>
        <dbReference type="EMBL" id="GJQ10065.1"/>
    </source>
</evidence>
<accession>A0A9C7PT48</accession>
<dbReference type="Gene3D" id="3.40.350.10">
    <property type="entry name" value="Creatinase/prolidase N-terminal domain"/>
    <property type="match status" value="2"/>
</dbReference>
<dbReference type="FunFam" id="3.40.350.10:FF:000003">
    <property type="entry name" value="Xaa-pro aminopeptidase P"/>
    <property type="match status" value="1"/>
</dbReference>
<dbReference type="EMBL" id="BQMJ01000013">
    <property type="protein sequence ID" value="GJQ10065.1"/>
    <property type="molecule type" value="Genomic_DNA"/>
</dbReference>
<organism evidence="10 11">
    <name type="scientific">Galdieria partita</name>
    <dbReference type="NCBI Taxonomy" id="83374"/>
    <lineage>
        <taxon>Eukaryota</taxon>
        <taxon>Rhodophyta</taxon>
        <taxon>Bangiophyceae</taxon>
        <taxon>Galdieriales</taxon>
        <taxon>Galdieriaceae</taxon>
        <taxon>Galdieria</taxon>
    </lineage>
</organism>
<dbReference type="GO" id="GO:0005737">
    <property type="term" value="C:cytoplasm"/>
    <property type="evidence" value="ECO:0007669"/>
    <property type="project" value="UniProtKB-ARBA"/>
</dbReference>
<evidence type="ECO:0000259" key="9">
    <source>
        <dbReference type="Pfam" id="PF16188"/>
    </source>
</evidence>
<keyword evidence="3 6" id="KW-0479">Metal-binding</keyword>
<evidence type="ECO:0000256" key="5">
    <source>
        <dbReference type="ARBA" id="ARBA00023211"/>
    </source>
</evidence>
<proteinExistence type="inferred from homology"/>
<feature type="domain" description="Creatinase N-terminal" evidence="8">
    <location>
        <begin position="13"/>
        <end position="143"/>
    </location>
</feature>
<dbReference type="Pfam" id="PF01321">
    <property type="entry name" value="Creatinase_N"/>
    <property type="match status" value="1"/>
</dbReference>
<feature type="domain" description="Peptidase M24 C-terminal" evidence="9">
    <location>
        <begin position="556"/>
        <end position="617"/>
    </location>
</feature>
<dbReference type="InterPro" id="IPR029149">
    <property type="entry name" value="Creatin/AminoP/Spt16_N"/>
</dbReference>
<protein>
    <recommendedName>
        <fullName evidence="12">Xaa-Pro aminopeptidase</fullName>
    </recommendedName>
</protein>
<dbReference type="PANTHER" id="PTHR43763">
    <property type="entry name" value="XAA-PRO AMINOPEPTIDASE 1"/>
    <property type="match status" value="1"/>
</dbReference>
<evidence type="ECO:0008006" key="12">
    <source>
        <dbReference type="Google" id="ProtNLM"/>
    </source>
</evidence>
<dbReference type="InterPro" id="IPR000587">
    <property type="entry name" value="Creatinase_N"/>
</dbReference>
<comment type="similarity">
    <text evidence="2 6">Belongs to the peptidase M24B family.</text>
</comment>
<dbReference type="PANTHER" id="PTHR43763:SF6">
    <property type="entry name" value="XAA-PRO AMINOPEPTIDASE 1"/>
    <property type="match status" value="1"/>
</dbReference>
<evidence type="ECO:0000256" key="4">
    <source>
        <dbReference type="ARBA" id="ARBA00022801"/>
    </source>
</evidence>
<feature type="domain" description="Peptidase M24" evidence="7">
    <location>
        <begin position="329"/>
        <end position="544"/>
    </location>
</feature>
<evidence type="ECO:0000256" key="3">
    <source>
        <dbReference type="ARBA" id="ARBA00022723"/>
    </source>
</evidence>
<dbReference type="InterPro" id="IPR000994">
    <property type="entry name" value="Pept_M24"/>
</dbReference>
<dbReference type="AlphaFoldDB" id="A0A9C7PT48"/>
<keyword evidence="5" id="KW-0464">Manganese</keyword>
<dbReference type="PROSITE" id="PS00491">
    <property type="entry name" value="PROLINE_PEPTIDASE"/>
    <property type="match status" value="1"/>
</dbReference>
<dbReference type="InterPro" id="IPR032416">
    <property type="entry name" value="Peptidase_M24_C"/>
</dbReference>
<dbReference type="InterPro" id="IPR036005">
    <property type="entry name" value="Creatinase/aminopeptidase-like"/>
</dbReference>
<evidence type="ECO:0000313" key="11">
    <source>
        <dbReference type="Proteomes" id="UP001061958"/>
    </source>
</evidence>
<dbReference type="InterPro" id="IPR033740">
    <property type="entry name" value="Pept_M24B"/>
</dbReference>